<accession>A0A524RM23</accession>
<evidence type="ECO:0000313" key="8">
    <source>
        <dbReference type="Proteomes" id="UP000317990"/>
    </source>
</evidence>
<dbReference type="Gene3D" id="3.40.50.720">
    <property type="entry name" value="NAD(P)-binding Rossmann-like Domain"/>
    <property type="match status" value="1"/>
</dbReference>
<organism evidence="7 8">
    <name type="scientific">Aphanocapsa feldmannii 277cV</name>
    <dbReference type="NCBI Taxonomy" id="2507553"/>
    <lineage>
        <taxon>Bacteria</taxon>
        <taxon>Bacillati</taxon>
        <taxon>Cyanobacteriota</taxon>
        <taxon>Cyanophyceae</taxon>
        <taxon>Oscillatoriophycideae</taxon>
        <taxon>Chroococcales</taxon>
        <taxon>Microcystaceae</taxon>
        <taxon>Aphanocapsa</taxon>
    </lineage>
</organism>
<protein>
    <submittedName>
        <fullName evidence="7">NAD(P)-dependent oxidoreductase</fullName>
    </submittedName>
</protein>
<dbReference type="SUPFAM" id="SSF48179">
    <property type="entry name" value="6-phosphogluconate dehydrogenase C-terminal domain-like"/>
    <property type="match status" value="1"/>
</dbReference>
<dbReference type="Pfam" id="PF03446">
    <property type="entry name" value="NAD_binding_2"/>
    <property type="match status" value="1"/>
</dbReference>
<dbReference type="PANTHER" id="PTHR43060:SF15">
    <property type="entry name" value="3-HYDROXYISOBUTYRATE DEHYDROGENASE-LIKE 1, MITOCHONDRIAL-RELATED"/>
    <property type="match status" value="1"/>
</dbReference>
<evidence type="ECO:0000313" key="7">
    <source>
        <dbReference type="EMBL" id="TGG91231.1"/>
    </source>
</evidence>
<name>A0A524RM23_9CHRO</name>
<reference evidence="7 8" key="1">
    <citation type="journal article" date="2019" name="mSystems">
        <title>Life at home and on the roam: Genomic adaptions reflect the dual lifestyle of an intracellular, facultative symbiont.</title>
        <authorList>
            <person name="Burgsdorf I."/>
        </authorList>
    </citation>
    <scope>NUCLEOTIDE SEQUENCE [LARGE SCALE GENOMIC DNA]</scope>
    <source>
        <strain evidence="7">277cV</strain>
    </source>
</reference>
<dbReference type="Gene3D" id="1.10.1040.10">
    <property type="entry name" value="N-(1-d-carboxylethyl)-l-norvaline Dehydrogenase, domain 2"/>
    <property type="match status" value="1"/>
</dbReference>
<dbReference type="GO" id="GO:0050661">
    <property type="term" value="F:NADP binding"/>
    <property type="evidence" value="ECO:0007669"/>
    <property type="project" value="InterPro"/>
</dbReference>
<gene>
    <name evidence="7" type="ORF">ERJ67_08250</name>
</gene>
<dbReference type="AlphaFoldDB" id="A0A524RM23"/>
<evidence type="ECO:0000259" key="5">
    <source>
        <dbReference type="Pfam" id="PF03446"/>
    </source>
</evidence>
<dbReference type="EMBL" id="SRMO01000080">
    <property type="protein sequence ID" value="TGG91231.1"/>
    <property type="molecule type" value="Genomic_DNA"/>
</dbReference>
<dbReference type="InterPro" id="IPR036291">
    <property type="entry name" value="NAD(P)-bd_dom_sf"/>
</dbReference>
<proteinExistence type="inferred from homology"/>
<feature type="domain" description="6-phosphogluconate dehydrogenase NADP-binding" evidence="5">
    <location>
        <begin position="8"/>
        <end position="165"/>
    </location>
</feature>
<comment type="similarity">
    <text evidence="1">Belongs to the HIBADH-related family.</text>
</comment>
<comment type="caution">
    <text evidence="7">The sequence shown here is derived from an EMBL/GenBank/DDBJ whole genome shotgun (WGS) entry which is preliminary data.</text>
</comment>
<dbReference type="InterPro" id="IPR015815">
    <property type="entry name" value="HIBADH-related"/>
</dbReference>
<dbReference type="Pfam" id="PF14833">
    <property type="entry name" value="NAD_binding_11"/>
    <property type="match status" value="1"/>
</dbReference>
<keyword evidence="2" id="KW-0560">Oxidoreductase</keyword>
<feature type="active site" evidence="4">
    <location>
        <position position="174"/>
    </location>
</feature>
<dbReference type="PANTHER" id="PTHR43060">
    <property type="entry name" value="3-HYDROXYISOBUTYRATE DEHYDROGENASE-LIKE 1, MITOCHONDRIAL-RELATED"/>
    <property type="match status" value="1"/>
</dbReference>
<dbReference type="InterPro" id="IPR013328">
    <property type="entry name" value="6PGD_dom2"/>
</dbReference>
<dbReference type="GO" id="GO:0016491">
    <property type="term" value="F:oxidoreductase activity"/>
    <property type="evidence" value="ECO:0007669"/>
    <property type="project" value="UniProtKB-KW"/>
</dbReference>
<keyword evidence="3" id="KW-0520">NAD</keyword>
<evidence type="ECO:0000256" key="4">
    <source>
        <dbReference type="PIRSR" id="PIRSR000103-1"/>
    </source>
</evidence>
<dbReference type="Proteomes" id="UP000317990">
    <property type="component" value="Unassembled WGS sequence"/>
</dbReference>
<dbReference type="PIRSF" id="PIRSF000103">
    <property type="entry name" value="HIBADH"/>
    <property type="match status" value="1"/>
</dbReference>
<dbReference type="InterPro" id="IPR008927">
    <property type="entry name" value="6-PGluconate_DH-like_C_sf"/>
</dbReference>
<evidence type="ECO:0000256" key="3">
    <source>
        <dbReference type="ARBA" id="ARBA00023027"/>
    </source>
</evidence>
<dbReference type="InterPro" id="IPR006115">
    <property type="entry name" value="6PGDH_NADP-bd"/>
</dbReference>
<evidence type="ECO:0000259" key="6">
    <source>
        <dbReference type="Pfam" id="PF14833"/>
    </source>
</evidence>
<dbReference type="InterPro" id="IPR029154">
    <property type="entry name" value="HIBADH-like_NADP-bd"/>
</dbReference>
<feature type="domain" description="3-hydroxyisobutyrate dehydrogenase-like NAD-binding" evidence="6">
    <location>
        <begin position="168"/>
        <end position="287"/>
    </location>
</feature>
<sequence length="300" mass="30848">MIAFPLTGWIGLGSMGLPMATNLLRAGVPLTLFNRTGSRAEPLQQQGARLTASPRQLAEAVELLMLCVSDAPDVEAVLFGADGAAWGLRPGSLVIDCSTIAPERTRAFAQRLSGRGVDWVDAPVTGGTEAAAAGSLTVLLGGEPGAVARARPLLAVLASNLAHFGLVGAGQQAKAVNQVLVAGSYAAVAEAMALGEGMGLPMEQVITALQTGAAGSWGLGHRGASMLERSFPLGFRLRLHRKDLGIALAEAEARGLDLPISRLVAALEDRLIDQGYGDEDVSALARAVMPPSSGTKSSQP</sequence>
<dbReference type="GO" id="GO:0051287">
    <property type="term" value="F:NAD binding"/>
    <property type="evidence" value="ECO:0007669"/>
    <property type="project" value="InterPro"/>
</dbReference>
<evidence type="ECO:0000256" key="2">
    <source>
        <dbReference type="ARBA" id="ARBA00023002"/>
    </source>
</evidence>
<dbReference type="SUPFAM" id="SSF51735">
    <property type="entry name" value="NAD(P)-binding Rossmann-fold domains"/>
    <property type="match status" value="1"/>
</dbReference>
<evidence type="ECO:0000256" key="1">
    <source>
        <dbReference type="ARBA" id="ARBA00009080"/>
    </source>
</evidence>